<dbReference type="Gene3D" id="3.90.25.10">
    <property type="entry name" value="UDP-galactose 4-epimerase, domain 1"/>
    <property type="match status" value="1"/>
</dbReference>
<dbReference type="AlphaFoldDB" id="A0A9P4M8J2"/>
<keyword evidence="2" id="KW-0521">NADP</keyword>
<feature type="domain" description="NmrA-like" evidence="3">
    <location>
        <begin position="3"/>
        <end position="258"/>
    </location>
</feature>
<dbReference type="Proteomes" id="UP000799772">
    <property type="component" value="Unassembled WGS sequence"/>
</dbReference>
<dbReference type="OrthoDB" id="300709at2759"/>
<dbReference type="Pfam" id="PF05368">
    <property type="entry name" value="NmrA"/>
    <property type="match status" value="1"/>
</dbReference>
<organism evidence="4 5">
    <name type="scientific">Rhizodiscina lignyota</name>
    <dbReference type="NCBI Taxonomy" id="1504668"/>
    <lineage>
        <taxon>Eukaryota</taxon>
        <taxon>Fungi</taxon>
        <taxon>Dikarya</taxon>
        <taxon>Ascomycota</taxon>
        <taxon>Pezizomycotina</taxon>
        <taxon>Dothideomycetes</taxon>
        <taxon>Pleosporomycetidae</taxon>
        <taxon>Aulographales</taxon>
        <taxon>Rhizodiscinaceae</taxon>
        <taxon>Rhizodiscina</taxon>
    </lineage>
</organism>
<dbReference type="InterPro" id="IPR051164">
    <property type="entry name" value="NmrA-like_oxidored"/>
</dbReference>
<keyword evidence="5" id="KW-1185">Reference proteome</keyword>
<comment type="similarity">
    <text evidence="1">Belongs to the NmrA-type oxidoreductase family.</text>
</comment>
<dbReference type="Gene3D" id="3.40.50.720">
    <property type="entry name" value="NAD(P)-binding Rossmann-like Domain"/>
    <property type="match status" value="1"/>
</dbReference>
<comment type="caution">
    <text evidence="4">The sequence shown here is derived from an EMBL/GenBank/DDBJ whole genome shotgun (WGS) entry which is preliminary data.</text>
</comment>
<dbReference type="SUPFAM" id="SSF51735">
    <property type="entry name" value="NAD(P)-binding Rossmann-fold domains"/>
    <property type="match status" value="1"/>
</dbReference>
<dbReference type="PANTHER" id="PTHR42748">
    <property type="entry name" value="NITROGEN METABOLITE REPRESSION PROTEIN NMRA FAMILY MEMBER"/>
    <property type="match status" value="1"/>
</dbReference>
<reference evidence="4" key="1">
    <citation type="journal article" date="2020" name="Stud. Mycol.">
        <title>101 Dothideomycetes genomes: a test case for predicting lifestyles and emergence of pathogens.</title>
        <authorList>
            <person name="Haridas S."/>
            <person name="Albert R."/>
            <person name="Binder M."/>
            <person name="Bloem J."/>
            <person name="Labutti K."/>
            <person name="Salamov A."/>
            <person name="Andreopoulos B."/>
            <person name="Baker S."/>
            <person name="Barry K."/>
            <person name="Bills G."/>
            <person name="Bluhm B."/>
            <person name="Cannon C."/>
            <person name="Castanera R."/>
            <person name="Culley D."/>
            <person name="Daum C."/>
            <person name="Ezra D."/>
            <person name="Gonzalez J."/>
            <person name="Henrissat B."/>
            <person name="Kuo A."/>
            <person name="Liang C."/>
            <person name="Lipzen A."/>
            <person name="Lutzoni F."/>
            <person name="Magnuson J."/>
            <person name="Mondo S."/>
            <person name="Nolan M."/>
            <person name="Ohm R."/>
            <person name="Pangilinan J."/>
            <person name="Park H.-J."/>
            <person name="Ramirez L."/>
            <person name="Alfaro M."/>
            <person name="Sun H."/>
            <person name="Tritt A."/>
            <person name="Yoshinaga Y."/>
            <person name="Zwiers L.-H."/>
            <person name="Turgeon B."/>
            <person name="Goodwin S."/>
            <person name="Spatafora J."/>
            <person name="Crous P."/>
            <person name="Grigoriev I."/>
        </authorList>
    </citation>
    <scope>NUCLEOTIDE SEQUENCE</scope>
    <source>
        <strain evidence="4">CBS 133067</strain>
    </source>
</reference>
<evidence type="ECO:0000313" key="4">
    <source>
        <dbReference type="EMBL" id="KAF2101698.1"/>
    </source>
</evidence>
<dbReference type="CDD" id="cd05251">
    <property type="entry name" value="NmrA_like_SDR_a"/>
    <property type="match status" value="1"/>
</dbReference>
<evidence type="ECO:0000313" key="5">
    <source>
        <dbReference type="Proteomes" id="UP000799772"/>
    </source>
</evidence>
<evidence type="ECO:0000259" key="3">
    <source>
        <dbReference type="Pfam" id="PF05368"/>
    </source>
</evidence>
<dbReference type="InterPro" id="IPR008030">
    <property type="entry name" value="NmrA-like"/>
</dbReference>
<gene>
    <name evidence="4" type="ORF">NA57DRAFT_53648</name>
</gene>
<evidence type="ECO:0000256" key="1">
    <source>
        <dbReference type="ARBA" id="ARBA00006328"/>
    </source>
</evidence>
<accession>A0A9P4M8J2</accession>
<proteinExistence type="inferred from homology"/>
<dbReference type="EMBL" id="ML978123">
    <property type="protein sequence ID" value="KAF2101698.1"/>
    <property type="molecule type" value="Genomic_DNA"/>
</dbReference>
<sequence>MAKQTVLIIGGTGAQGSAVVKALSNSGDFHVKILTRDASTTHAKDLAALPDVSLIEGDPHNEDDLFRAFKGIDATFVNTNGFAIGEKAELYWGIRIWEIARMSDVKHFVYGGLEYISKLGNYDPKFRVGHYDAKGKVEEFIKAQGTSPMAWSILNSGPYMESLNELLRPTKTDDGTYIFTAPLGQDGAMPMIHLEDLALVALWMFQNLDKSKAMELGVATEHVSWPYLVETFTAVTGKPAHYNDVPVDAWVELGFAHLPNGPDTKIGLRGTGAVENDTTFMTFRQNFTNWMNLYRASGGNKGLIQRDYKLLDEILPNRVKSLGEWMKKTGYNGDYKPLLKDIADRVA</sequence>
<protein>
    <submittedName>
        <fullName evidence="4">NmrA family protein</fullName>
    </submittedName>
</protein>
<dbReference type="GO" id="GO:0005634">
    <property type="term" value="C:nucleus"/>
    <property type="evidence" value="ECO:0007669"/>
    <property type="project" value="TreeGrafter"/>
</dbReference>
<dbReference type="InterPro" id="IPR036291">
    <property type="entry name" value="NAD(P)-bd_dom_sf"/>
</dbReference>
<dbReference type="PANTHER" id="PTHR42748:SF14">
    <property type="entry name" value="SNOAL-LIKE DOMAIN-CONTAINING PROTEIN"/>
    <property type="match status" value="1"/>
</dbReference>
<name>A0A9P4M8J2_9PEZI</name>
<evidence type="ECO:0000256" key="2">
    <source>
        <dbReference type="ARBA" id="ARBA00022857"/>
    </source>
</evidence>